<dbReference type="GO" id="GO:0008081">
    <property type="term" value="F:phosphoric diester hydrolase activity"/>
    <property type="evidence" value="ECO:0007669"/>
    <property type="project" value="InterPro"/>
</dbReference>
<dbReference type="Gene3D" id="3.20.20.190">
    <property type="entry name" value="Phosphatidylinositol (PI) phosphodiesterase"/>
    <property type="match status" value="1"/>
</dbReference>
<protein>
    <recommendedName>
        <fullName evidence="1">GP-PDE domain-containing protein</fullName>
    </recommendedName>
</protein>
<accession>A0A9D0ZDU0</accession>
<dbReference type="InterPro" id="IPR030395">
    <property type="entry name" value="GP_PDE_dom"/>
</dbReference>
<dbReference type="PROSITE" id="PS51704">
    <property type="entry name" value="GP_PDE"/>
    <property type="match status" value="1"/>
</dbReference>
<gene>
    <name evidence="2" type="ORF">IAB73_10610</name>
</gene>
<comment type="caution">
    <text evidence="2">The sequence shown here is derived from an EMBL/GenBank/DDBJ whole genome shotgun (WGS) entry which is preliminary data.</text>
</comment>
<name>A0A9D0ZDU0_9FIRM</name>
<evidence type="ECO:0000259" key="1">
    <source>
        <dbReference type="PROSITE" id="PS51704"/>
    </source>
</evidence>
<reference evidence="2" key="2">
    <citation type="journal article" date="2021" name="PeerJ">
        <title>Extensive microbial diversity within the chicken gut microbiome revealed by metagenomics and culture.</title>
        <authorList>
            <person name="Gilroy R."/>
            <person name="Ravi A."/>
            <person name="Getino M."/>
            <person name="Pursley I."/>
            <person name="Horton D.L."/>
            <person name="Alikhan N.F."/>
            <person name="Baker D."/>
            <person name="Gharbi K."/>
            <person name="Hall N."/>
            <person name="Watson M."/>
            <person name="Adriaenssens E.M."/>
            <person name="Foster-Nyarko E."/>
            <person name="Jarju S."/>
            <person name="Secka A."/>
            <person name="Antonio M."/>
            <person name="Oren A."/>
            <person name="Chaudhuri R.R."/>
            <person name="La Ragione R."/>
            <person name="Hildebrand F."/>
            <person name="Pallen M.J."/>
        </authorList>
    </citation>
    <scope>NUCLEOTIDE SEQUENCE</scope>
    <source>
        <strain evidence="2">ChiSxjej2B14-6234</strain>
    </source>
</reference>
<sequence>MFINYAHRGASAYAPENTMAAFELGVRMGANGIELDLQQTRDGTIVLFHDAEIDRKSNGSGTIGEHTYAQLRELDFGGWFHASFQGERIVRFEDFAQTFARRDLTFAVELKGAGFEREALETVRRYFDLNRVYITSFSYEALRRVRALDGAIRLSWLIRESIDEGGLQKLREIRGSQICPPARSVTAAEVELAHAWGAGVRLWGVSDEEIMRRTFPLHTEGMTVNFPDKLKALMDGQTGRR</sequence>
<dbReference type="InterPro" id="IPR017946">
    <property type="entry name" value="PLC-like_Pdiesterase_TIM-brl"/>
</dbReference>
<dbReference type="Pfam" id="PF03009">
    <property type="entry name" value="GDPD"/>
    <property type="match status" value="1"/>
</dbReference>
<dbReference type="GO" id="GO:0006629">
    <property type="term" value="P:lipid metabolic process"/>
    <property type="evidence" value="ECO:0007669"/>
    <property type="project" value="InterPro"/>
</dbReference>
<dbReference type="Proteomes" id="UP000886887">
    <property type="component" value="Unassembled WGS sequence"/>
</dbReference>
<dbReference type="PANTHER" id="PTHR46211:SF1">
    <property type="entry name" value="GLYCEROPHOSPHODIESTER PHOSPHODIESTERASE, CYTOPLASMIC"/>
    <property type="match status" value="1"/>
</dbReference>
<dbReference type="AlphaFoldDB" id="A0A9D0ZDU0"/>
<organism evidence="2 3">
    <name type="scientific">Candidatus Onthenecus intestinigallinarum</name>
    <dbReference type="NCBI Taxonomy" id="2840875"/>
    <lineage>
        <taxon>Bacteria</taxon>
        <taxon>Bacillati</taxon>
        <taxon>Bacillota</taxon>
        <taxon>Clostridia</taxon>
        <taxon>Eubacteriales</taxon>
        <taxon>Candidatus Onthenecus</taxon>
    </lineage>
</organism>
<dbReference type="PANTHER" id="PTHR46211">
    <property type="entry name" value="GLYCEROPHOSPHORYL DIESTER PHOSPHODIESTERASE"/>
    <property type="match status" value="1"/>
</dbReference>
<evidence type="ECO:0000313" key="3">
    <source>
        <dbReference type="Proteomes" id="UP000886887"/>
    </source>
</evidence>
<evidence type="ECO:0000313" key="2">
    <source>
        <dbReference type="EMBL" id="HIQ72643.1"/>
    </source>
</evidence>
<reference evidence="2" key="1">
    <citation type="submission" date="2020-10" db="EMBL/GenBank/DDBJ databases">
        <authorList>
            <person name="Gilroy R."/>
        </authorList>
    </citation>
    <scope>NUCLEOTIDE SEQUENCE</scope>
    <source>
        <strain evidence="2">ChiSxjej2B14-6234</strain>
    </source>
</reference>
<dbReference type="SUPFAM" id="SSF51695">
    <property type="entry name" value="PLC-like phosphodiesterases"/>
    <property type="match status" value="1"/>
</dbReference>
<proteinExistence type="predicted"/>
<dbReference type="EMBL" id="DVFJ01000037">
    <property type="protein sequence ID" value="HIQ72643.1"/>
    <property type="molecule type" value="Genomic_DNA"/>
</dbReference>
<feature type="domain" description="GP-PDE" evidence="1">
    <location>
        <begin position="2"/>
        <end position="234"/>
    </location>
</feature>